<dbReference type="InterPro" id="IPR038565">
    <property type="entry name" value="CLIP_sf"/>
</dbReference>
<dbReference type="InterPro" id="IPR001314">
    <property type="entry name" value="Peptidase_S1A"/>
</dbReference>
<keyword evidence="2 8" id="KW-0732">Signal</keyword>
<evidence type="ECO:0000256" key="8">
    <source>
        <dbReference type="RuleBase" id="RU366078"/>
    </source>
</evidence>
<dbReference type="Gene3D" id="3.30.1640.30">
    <property type="match status" value="1"/>
</dbReference>
<comment type="subcellular location">
    <subcellularLocation>
        <location evidence="8">Secreted</location>
    </subcellularLocation>
</comment>
<dbReference type="Gene3D" id="2.40.10.10">
    <property type="entry name" value="Trypsin-like serine proteases"/>
    <property type="match status" value="2"/>
</dbReference>
<comment type="domain">
    <text evidence="8">The clip domain consists of 35-55 residues which are 'knitted' together usually by 3 conserved disulfide bonds forming a clip-like compact structure.</text>
</comment>
<evidence type="ECO:0000256" key="7">
    <source>
        <dbReference type="ARBA" id="ARBA00024195"/>
    </source>
</evidence>
<dbReference type="InterPro" id="IPR001254">
    <property type="entry name" value="Trypsin_dom"/>
</dbReference>
<evidence type="ECO:0000256" key="6">
    <source>
        <dbReference type="ARBA" id="ARBA00023180"/>
    </source>
</evidence>
<sequence length="357" mass="39566">MKKRLENSNLFIFICATYFVLVFSADNGDPCVTPNKENGKCIPVNSCDVIRRAIAYFNPEAMEFAKKSQCGYDNNEGPLVCCGSAGRLTTPAPKTTTMKPITSADVGPAKPINHLLLPDETSCGFHPEGSRKPGIIAGMTEFPWMASLHYDNGGKGYFGCSGVLINHRYVLTAAACLSVPDTKLDFVRLGEWQFSEKTEVDDAVIDVPVAKMTSHPYYSKRSGNDNIALLRLDTKVKYSDSIRPICLPPMDFPQPPPGDVLETSGWGLTKDGCKSDVKIKAEIVISDYDECQKAFPRYRQRYPNQICAKPTKYDFCNGETGIPVVKSYTKNTTGDLDEQWFLEGLLTKEFGCTKKRK</sequence>
<keyword evidence="3 8" id="KW-0378">Hydrolase</keyword>
<feature type="domain" description="Peptidase S1" evidence="9">
    <location>
        <begin position="127"/>
        <end position="357"/>
    </location>
</feature>
<dbReference type="Proteomes" id="UP000801492">
    <property type="component" value="Unassembled WGS sequence"/>
</dbReference>
<dbReference type="SMART" id="SM00680">
    <property type="entry name" value="CLIP"/>
    <property type="match status" value="1"/>
</dbReference>
<feature type="domain" description="Clip" evidence="10">
    <location>
        <begin position="30"/>
        <end position="82"/>
    </location>
</feature>
<reference evidence="11" key="1">
    <citation type="submission" date="2019-08" db="EMBL/GenBank/DDBJ databases">
        <title>The genome of the North American firefly Photinus pyralis.</title>
        <authorList>
            <consortium name="Photinus pyralis genome working group"/>
            <person name="Fallon T.R."/>
            <person name="Sander Lower S.E."/>
            <person name="Weng J.-K."/>
        </authorList>
    </citation>
    <scope>NUCLEOTIDE SEQUENCE</scope>
    <source>
        <strain evidence="11">TRF0915ILg1</strain>
        <tissue evidence="11">Whole body</tissue>
    </source>
</reference>
<dbReference type="Pfam" id="PF00089">
    <property type="entry name" value="Trypsin"/>
    <property type="match status" value="1"/>
</dbReference>
<dbReference type="CDD" id="cd00190">
    <property type="entry name" value="Tryp_SPc"/>
    <property type="match status" value="1"/>
</dbReference>
<evidence type="ECO:0000256" key="2">
    <source>
        <dbReference type="ARBA" id="ARBA00022729"/>
    </source>
</evidence>
<dbReference type="InterPro" id="IPR022700">
    <property type="entry name" value="CLIP"/>
</dbReference>
<dbReference type="EMBL" id="VTPC01005130">
    <property type="protein sequence ID" value="KAF2896428.1"/>
    <property type="molecule type" value="Genomic_DNA"/>
</dbReference>
<keyword evidence="5" id="KW-1015">Disulfide bond</keyword>
<protein>
    <recommendedName>
        <fullName evidence="8">CLIP domain-containing serine protease</fullName>
        <ecNumber evidence="8">3.4.21.-</ecNumber>
    </recommendedName>
</protein>
<keyword evidence="6" id="KW-0325">Glycoprotein</keyword>
<proteinExistence type="inferred from homology"/>
<dbReference type="PANTHER" id="PTHR24256">
    <property type="entry name" value="TRYPTASE-RELATED"/>
    <property type="match status" value="1"/>
</dbReference>
<keyword evidence="12" id="KW-1185">Reference proteome</keyword>
<keyword evidence="4 8" id="KW-0720">Serine protease</keyword>
<evidence type="ECO:0000259" key="10">
    <source>
        <dbReference type="PROSITE" id="PS51888"/>
    </source>
</evidence>
<feature type="chain" id="PRO_5035489872" description="CLIP domain-containing serine protease" evidence="8">
    <location>
        <begin position="25"/>
        <end position="357"/>
    </location>
</feature>
<evidence type="ECO:0000256" key="3">
    <source>
        <dbReference type="ARBA" id="ARBA00022801"/>
    </source>
</evidence>
<evidence type="ECO:0000256" key="1">
    <source>
        <dbReference type="ARBA" id="ARBA00022670"/>
    </source>
</evidence>
<feature type="signal peptide" evidence="8">
    <location>
        <begin position="1"/>
        <end position="24"/>
    </location>
</feature>
<comment type="caution">
    <text evidence="11">The sequence shown here is derived from an EMBL/GenBank/DDBJ whole genome shotgun (WGS) entry which is preliminary data.</text>
</comment>
<accession>A0A8K0GFN6</accession>
<evidence type="ECO:0000256" key="4">
    <source>
        <dbReference type="ARBA" id="ARBA00022825"/>
    </source>
</evidence>
<dbReference type="InterPro" id="IPR043504">
    <property type="entry name" value="Peptidase_S1_PA_chymotrypsin"/>
</dbReference>
<keyword evidence="8" id="KW-0964">Secreted</keyword>
<dbReference type="GO" id="GO:0006508">
    <property type="term" value="P:proteolysis"/>
    <property type="evidence" value="ECO:0007669"/>
    <property type="project" value="UniProtKB-KW"/>
</dbReference>
<dbReference type="PRINTS" id="PR00722">
    <property type="entry name" value="CHYMOTRYPSIN"/>
</dbReference>
<dbReference type="SUPFAM" id="SSF50494">
    <property type="entry name" value="Trypsin-like serine proteases"/>
    <property type="match status" value="1"/>
</dbReference>
<evidence type="ECO:0000313" key="12">
    <source>
        <dbReference type="Proteomes" id="UP000801492"/>
    </source>
</evidence>
<dbReference type="GO" id="GO:0004252">
    <property type="term" value="F:serine-type endopeptidase activity"/>
    <property type="evidence" value="ECO:0007669"/>
    <property type="project" value="UniProtKB-UniRule"/>
</dbReference>
<dbReference type="FunFam" id="2.40.10.10:FF:000028">
    <property type="entry name" value="Serine protease easter"/>
    <property type="match status" value="1"/>
</dbReference>
<dbReference type="OrthoDB" id="7726766at2759"/>
<evidence type="ECO:0000313" key="11">
    <source>
        <dbReference type="EMBL" id="KAF2896428.1"/>
    </source>
</evidence>
<gene>
    <name evidence="11" type="ORF">ILUMI_09744</name>
</gene>
<dbReference type="PROSITE" id="PS51888">
    <property type="entry name" value="CLIP"/>
    <property type="match status" value="1"/>
</dbReference>
<keyword evidence="1 8" id="KW-0645">Protease</keyword>
<dbReference type="SMART" id="SM00020">
    <property type="entry name" value="Tryp_SPc"/>
    <property type="match status" value="1"/>
</dbReference>
<evidence type="ECO:0000259" key="9">
    <source>
        <dbReference type="PROSITE" id="PS50240"/>
    </source>
</evidence>
<comment type="similarity">
    <text evidence="7 8">Belongs to the peptidase S1 family. CLIP subfamily.</text>
</comment>
<dbReference type="AlphaFoldDB" id="A0A8K0GFN6"/>
<name>A0A8K0GFN6_IGNLU</name>
<dbReference type="PROSITE" id="PS50240">
    <property type="entry name" value="TRYPSIN_DOM"/>
    <property type="match status" value="1"/>
</dbReference>
<dbReference type="Pfam" id="PF12032">
    <property type="entry name" value="CLIP"/>
    <property type="match status" value="1"/>
</dbReference>
<dbReference type="InterPro" id="IPR009003">
    <property type="entry name" value="Peptidase_S1_PA"/>
</dbReference>
<evidence type="ECO:0000256" key="5">
    <source>
        <dbReference type="ARBA" id="ARBA00023157"/>
    </source>
</evidence>
<organism evidence="11 12">
    <name type="scientific">Ignelater luminosus</name>
    <name type="common">Cucubano</name>
    <name type="synonym">Pyrophorus luminosus</name>
    <dbReference type="NCBI Taxonomy" id="2038154"/>
    <lineage>
        <taxon>Eukaryota</taxon>
        <taxon>Metazoa</taxon>
        <taxon>Ecdysozoa</taxon>
        <taxon>Arthropoda</taxon>
        <taxon>Hexapoda</taxon>
        <taxon>Insecta</taxon>
        <taxon>Pterygota</taxon>
        <taxon>Neoptera</taxon>
        <taxon>Endopterygota</taxon>
        <taxon>Coleoptera</taxon>
        <taxon>Polyphaga</taxon>
        <taxon>Elateriformia</taxon>
        <taxon>Elateroidea</taxon>
        <taxon>Elateridae</taxon>
        <taxon>Agrypninae</taxon>
        <taxon>Pyrophorini</taxon>
        <taxon>Ignelater</taxon>
    </lineage>
</organism>
<dbReference type="GO" id="GO:0005576">
    <property type="term" value="C:extracellular region"/>
    <property type="evidence" value="ECO:0007669"/>
    <property type="project" value="UniProtKB-SubCell"/>
</dbReference>
<dbReference type="InterPro" id="IPR051487">
    <property type="entry name" value="Ser/Thr_Proteases_Immune/Dev"/>
</dbReference>
<dbReference type="EC" id="3.4.21.-" evidence="8"/>